<dbReference type="EMBL" id="CP022163">
    <property type="protein sequence ID" value="ATB31798.1"/>
    <property type="molecule type" value="Genomic_DNA"/>
</dbReference>
<feature type="region of interest" description="Disordered" evidence="1">
    <location>
        <begin position="1"/>
        <end position="76"/>
    </location>
</feature>
<feature type="compositionally biased region" description="Acidic residues" evidence="1">
    <location>
        <begin position="66"/>
        <end position="76"/>
    </location>
</feature>
<feature type="compositionally biased region" description="Basic and acidic residues" evidence="1">
    <location>
        <begin position="48"/>
        <end position="59"/>
    </location>
</feature>
<name>A0A250IKJ3_9BACT</name>
<dbReference type="KEGG" id="mbd:MEBOL_005267"/>
<protein>
    <submittedName>
        <fullName evidence="2">Uncharacterized protein</fullName>
    </submittedName>
</protein>
<dbReference type="AlphaFoldDB" id="A0A250IKJ3"/>
<keyword evidence="3" id="KW-1185">Reference proteome</keyword>
<dbReference type="RefSeq" id="WP_095980081.1">
    <property type="nucleotide sequence ID" value="NZ_CP022163.1"/>
</dbReference>
<gene>
    <name evidence="2" type="ORF">MEBOL_005267</name>
</gene>
<evidence type="ECO:0000256" key="1">
    <source>
        <dbReference type="SAM" id="MobiDB-lite"/>
    </source>
</evidence>
<accession>A0A250IKJ3</accession>
<sequence>MWHMPYERMTVGDGPDDTPENLPTRDAPSVTYSEPGRTPQSAEGGSEAEERKMPQEEPGRTPGSAEGEDFDEPSRG</sequence>
<dbReference type="Proteomes" id="UP000217289">
    <property type="component" value="Chromosome"/>
</dbReference>
<organism evidence="2 3">
    <name type="scientific">Melittangium boletus DSM 14713</name>
    <dbReference type="NCBI Taxonomy" id="1294270"/>
    <lineage>
        <taxon>Bacteria</taxon>
        <taxon>Pseudomonadati</taxon>
        <taxon>Myxococcota</taxon>
        <taxon>Myxococcia</taxon>
        <taxon>Myxococcales</taxon>
        <taxon>Cystobacterineae</taxon>
        <taxon>Archangiaceae</taxon>
        <taxon>Melittangium</taxon>
    </lineage>
</organism>
<reference evidence="2 3" key="1">
    <citation type="submission" date="2017-06" db="EMBL/GenBank/DDBJ databases">
        <authorList>
            <person name="Kim H.J."/>
            <person name="Triplett B.A."/>
        </authorList>
    </citation>
    <scope>NUCLEOTIDE SEQUENCE [LARGE SCALE GENOMIC DNA]</scope>
    <source>
        <strain evidence="2 3">DSM 14713</strain>
    </source>
</reference>
<evidence type="ECO:0000313" key="2">
    <source>
        <dbReference type="EMBL" id="ATB31798.1"/>
    </source>
</evidence>
<evidence type="ECO:0000313" key="3">
    <source>
        <dbReference type="Proteomes" id="UP000217289"/>
    </source>
</evidence>
<proteinExistence type="predicted"/>